<evidence type="ECO:0000313" key="2">
    <source>
        <dbReference type="EMBL" id="CUS44030.1"/>
    </source>
</evidence>
<reference evidence="2" key="1">
    <citation type="submission" date="2015-10" db="EMBL/GenBank/DDBJ databases">
        <authorList>
            <person name="Gilbert D.G."/>
        </authorList>
    </citation>
    <scope>NUCLEOTIDE SEQUENCE</scope>
</reference>
<sequence>MTAPFVGEVRVFGFNFPPRGYLLASGQLIPISQNTALFSILGTTYGGNGTSNFALPNLNGTAGMGNGNGPGLTPRVLGETLGETSVTILNTEMPAHNHLVNAANVAIVTPAQLNNTPNNTALLSFSGPGNAWGETASPPVNMSPLAIGPAGGSQPHSNVQPYLTLNFCVAVQGVFPPRN</sequence>
<proteinExistence type="predicted"/>
<protein>
    <submittedName>
        <fullName evidence="2">Microcystin dependent protein</fullName>
    </submittedName>
</protein>
<name>A0A160TGR6_9ZZZZ</name>
<dbReference type="InterPro" id="IPR037053">
    <property type="entry name" value="Phage_tail_collar_dom_sf"/>
</dbReference>
<feature type="domain" description="Phage tail collar" evidence="1">
    <location>
        <begin position="7"/>
        <end position="61"/>
    </location>
</feature>
<organism evidence="2">
    <name type="scientific">hydrothermal vent metagenome</name>
    <dbReference type="NCBI Taxonomy" id="652676"/>
    <lineage>
        <taxon>unclassified sequences</taxon>
        <taxon>metagenomes</taxon>
        <taxon>ecological metagenomes</taxon>
    </lineage>
</organism>
<dbReference type="EMBL" id="CZQE01000103">
    <property type="protein sequence ID" value="CUS44030.1"/>
    <property type="molecule type" value="Genomic_DNA"/>
</dbReference>
<evidence type="ECO:0000259" key="1">
    <source>
        <dbReference type="Pfam" id="PF07484"/>
    </source>
</evidence>
<dbReference type="SUPFAM" id="SSF88874">
    <property type="entry name" value="Receptor-binding domain of short tail fibre protein gp12"/>
    <property type="match status" value="1"/>
</dbReference>
<dbReference type="AlphaFoldDB" id="A0A160TGR6"/>
<gene>
    <name evidence="2" type="ORF">MGWOODY_Smn2704</name>
</gene>
<dbReference type="InterPro" id="IPR011083">
    <property type="entry name" value="Phage_tail_collar_dom"/>
</dbReference>
<accession>A0A160TGR6</accession>
<dbReference type="Pfam" id="PF07484">
    <property type="entry name" value="Collar"/>
    <property type="match status" value="1"/>
</dbReference>
<dbReference type="Gene3D" id="3.90.1340.10">
    <property type="entry name" value="Phage tail collar domain"/>
    <property type="match status" value="1"/>
</dbReference>